<dbReference type="OrthoDB" id="1426469at2"/>
<evidence type="ECO:0000313" key="2">
    <source>
        <dbReference type="Proteomes" id="UP000291142"/>
    </source>
</evidence>
<name>A0A4Q9FHU5_9FLAO</name>
<organism evidence="1 2">
    <name type="scientific">Hyunsoonleella flava</name>
    <dbReference type="NCBI Taxonomy" id="2527939"/>
    <lineage>
        <taxon>Bacteria</taxon>
        <taxon>Pseudomonadati</taxon>
        <taxon>Bacteroidota</taxon>
        <taxon>Flavobacteriia</taxon>
        <taxon>Flavobacteriales</taxon>
        <taxon>Flavobacteriaceae</taxon>
    </lineage>
</organism>
<protein>
    <submittedName>
        <fullName evidence="1">Uncharacterized protein</fullName>
    </submittedName>
</protein>
<dbReference type="Proteomes" id="UP000291142">
    <property type="component" value="Unassembled WGS sequence"/>
</dbReference>
<dbReference type="EMBL" id="SIRT01000004">
    <property type="protein sequence ID" value="TBN04453.1"/>
    <property type="molecule type" value="Genomic_DNA"/>
</dbReference>
<sequence>MDKETLDQFSWRIASELWDELYFFIPNNDVFLSVLNDIEYFKTNNIFDTIFVIDQYKGPTLYKADRNKLRVFLKSEKLKRNIYSLLEKQQSLSSNAFKFLLDEYYKQVTFFLYISNWMQQNLKNTIKDKKVPEGIFHYQYNTYKIHMESLVKQFYPKQYDLPKSNLNTIELIDTDFIEIAQDLKKNPKLNFSKDDIPNKISTDEISLKVNQNQTQKEVLQQKDKIDKQPIIEPSDAEKLLLKKVFKLKI</sequence>
<comment type="caution">
    <text evidence="1">The sequence shown here is derived from an EMBL/GenBank/DDBJ whole genome shotgun (WGS) entry which is preliminary data.</text>
</comment>
<gene>
    <name evidence="1" type="ORF">EYD45_07495</name>
</gene>
<reference evidence="1 2" key="1">
    <citation type="submission" date="2019-02" db="EMBL/GenBank/DDBJ databases">
        <title>Hyunsoonleella sp., isolated from marine sediment.</title>
        <authorList>
            <person name="Liu B.-T."/>
        </authorList>
    </citation>
    <scope>NUCLEOTIDE SEQUENCE [LARGE SCALE GENOMIC DNA]</scope>
    <source>
        <strain evidence="1 2">T58</strain>
    </source>
</reference>
<dbReference type="AlphaFoldDB" id="A0A4Q9FHU5"/>
<dbReference type="RefSeq" id="WP_130963922.1">
    <property type="nucleotide sequence ID" value="NZ_SIRT01000004.1"/>
</dbReference>
<keyword evidence="2" id="KW-1185">Reference proteome</keyword>
<proteinExistence type="predicted"/>
<accession>A0A4Q9FHU5</accession>
<evidence type="ECO:0000313" key="1">
    <source>
        <dbReference type="EMBL" id="TBN04453.1"/>
    </source>
</evidence>